<sequence length="153" mass="17208">MTIENLSFEVTELVHLERSWERLTRKGKTWDSLAVELDYSVPKASYSRKRGEVAVETQYIFTAFDASIEDSAPLGKVTSRFAVVMRASREITELDVEQGALNQTTGLAHETSHPYHRMLIETMTREMGLPPFSLPFDFEGVAAMATEGDDSDD</sequence>
<evidence type="ECO:0000313" key="2">
    <source>
        <dbReference type="Proteomes" id="UP001174208"/>
    </source>
</evidence>
<dbReference type="Proteomes" id="UP001174208">
    <property type="component" value="Unassembled WGS sequence"/>
</dbReference>
<evidence type="ECO:0000313" key="1">
    <source>
        <dbReference type="EMBL" id="MDN4616009.1"/>
    </source>
</evidence>
<dbReference type="EMBL" id="JAROCF010000001">
    <property type="protein sequence ID" value="MDN4616009.1"/>
    <property type="molecule type" value="Genomic_DNA"/>
</dbReference>
<organism evidence="1 2">
    <name type="scientific">Leifsonia williamsii</name>
    <dbReference type="NCBI Taxonomy" id="3035919"/>
    <lineage>
        <taxon>Bacteria</taxon>
        <taxon>Bacillati</taxon>
        <taxon>Actinomycetota</taxon>
        <taxon>Actinomycetes</taxon>
        <taxon>Micrococcales</taxon>
        <taxon>Microbacteriaceae</taxon>
        <taxon>Leifsonia</taxon>
    </lineage>
</organism>
<keyword evidence="2" id="KW-1185">Reference proteome</keyword>
<reference evidence="1" key="1">
    <citation type="submission" date="2023-06" db="EMBL/GenBank/DDBJ databases">
        <title>MT1 and MT2 Draft Genomes of Novel Species.</title>
        <authorList>
            <person name="Venkateswaran K."/>
        </authorList>
    </citation>
    <scope>NUCLEOTIDE SEQUENCE</scope>
    <source>
        <strain evidence="1">F6_8S_P_1B</strain>
    </source>
</reference>
<dbReference type="RefSeq" id="WP_301211955.1">
    <property type="nucleotide sequence ID" value="NZ_JAROCF010000001.1"/>
</dbReference>
<name>A0ABT8KEX5_9MICO</name>
<protein>
    <submittedName>
        <fullName evidence="1">Uncharacterized protein</fullName>
    </submittedName>
</protein>
<comment type="caution">
    <text evidence="1">The sequence shown here is derived from an EMBL/GenBank/DDBJ whole genome shotgun (WGS) entry which is preliminary data.</text>
</comment>
<proteinExistence type="predicted"/>
<gene>
    <name evidence="1" type="ORF">P5G50_16280</name>
</gene>
<accession>A0ABT8KEX5</accession>